<evidence type="ECO:0000313" key="1">
    <source>
        <dbReference type="EMBL" id="RQW61163.1"/>
    </source>
</evidence>
<dbReference type="Proteomes" id="UP000281112">
    <property type="component" value="Unassembled WGS sequence"/>
</dbReference>
<dbReference type="EMBL" id="RJVQ01000015">
    <property type="protein sequence ID" value="RQW61163.1"/>
    <property type="molecule type" value="Genomic_DNA"/>
</dbReference>
<dbReference type="AlphaFoldDB" id="A0A3N9TBS3"/>
<comment type="caution">
    <text evidence="1">The sequence shown here is derived from an EMBL/GenBank/DDBJ whole genome shotgun (WGS) entry which is preliminary data.</text>
</comment>
<organism evidence="1 2">
    <name type="scientific">Vibrio viridaestus</name>
    <dbReference type="NCBI Taxonomy" id="2487322"/>
    <lineage>
        <taxon>Bacteria</taxon>
        <taxon>Pseudomonadati</taxon>
        <taxon>Pseudomonadota</taxon>
        <taxon>Gammaproteobacteria</taxon>
        <taxon>Vibrionales</taxon>
        <taxon>Vibrionaceae</taxon>
        <taxon>Vibrio</taxon>
    </lineage>
</organism>
<gene>
    <name evidence="1" type="ORF">EES38_20515</name>
</gene>
<proteinExistence type="predicted"/>
<name>A0A3N9TBS3_9VIBR</name>
<keyword evidence="2" id="KW-1185">Reference proteome</keyword>
<reference evidence="1 2" key="1">
    <citation type="submission" date="2018-11" db="EMBL/GenBank/DDBJ databases">
        <title>Vibrio LJC006 sp. nov., isolated from seawater during the bloom of the enteromorpha.</title>
        <authorList>
            <person name="Liang J."/>
        </authorList>
    </citation>
    <scope>NUCLEOTIDE SEQUENCE [LARGE SCALE GENOMIC DNA]</scope>
    <source>
        <strain evidence="1 2">LJC006</strain>
    </source>
</reference>
<accession>A0A3N9TBS3</accession>
<dbReference type="RefSeq" id="WP_124939083.1">
    <property type="nucleotide sequence ID" value="NZ_RJVQ01000015.1"/>
</dbReference>
<protein>
    <submittedName>
        <fullName evidence="1">Uncharacterized protein</fullName>
    </submittedName>
</protein>
<dbReference type="OrthoDB" id="1243570at2"/>
<sequence length="186" mass="21549">MHEFIQLIKSRSDEHEIAFSRIHDLPGSMMSILRQELDSLIRVLYLLAISDLEERNKLMACTVNGERWKIATAKGKQQVVTDAMMVEVSEQFVAGWARSVYKFGCAFIHLSNFHGYNASNPLETLSNEEKKDILDHMRHYHDGPESDNPTFQELAHYFPRVFEKIKGNLECYLEHLAEEEPSEHVL</sequence>
<evidence type="ECO:0000313" key="2">
    <source>
        <dbReference type="Proteomes" id="UP000281112"/>
    </source>
</evidence>